<dbReference type="AlphaFoldDB" id="A0A4Y2JZ88"/>
<comment type="caution">
    <text evidence="1">The sequence shown here is derived from an EMBL/GenBank/DDBJ whole genome shotgun (WGS) entry which is preliminary data.</text>
</comment>
<reference evidence="1 2" key="1">
    <citation type="journal article" date="2019" name="Sci. Rep.">
        <title>Orb-weaving spider Araneus ventricosus genome elucidates the spidroin gene catalogue.</title>
        <authorList>
            <person name="Kono N."/>
            <person name="Nakamura H."/>
            <person name="Ohtoshi R."/>
            <person name="Moran D.A.P."/>
            <person name="Shinohara A."/>
            <person name="Yoshida Y."/>
            <person name="Fujiwara M."/>
            <person name="Mori M."/>
            <person name="Tomita M."/>
            <person name="Arakawa K."/>
        </authorList>
    </citation>
    <scope>NUCLEOTIDE SEQUENCE [LARGE SCALE GENOMIC DNA]</scope>
</reference>
<sequence>MVRGEKSEADLSFGHASYGCAKEFIVWSFGEKGGDRGRIELEIDSRFETRFSRSEKIEKSDLGARLCTCTGVLGLRGIEGNPWVESSFGELQRIRAFL</sequence>
<proteinExistence type="predicted"/>
<organism evidence="1 2">
    <name type="scientific">Araneus ventricosus</name>
    <name type="common">Orbweaver spider</name>
    <name type="synonym">Epeira ventricosa</name>
    <dbReference type="NCBI Taxonomy" id="182803"/>
    <lineage>
        <taxon>Eukaryota</taxon>
        <taxon>Metazoa</taxon>
        <taxon>Ecdysozoa</taxon>
        <taxon>Arthropoda</taxon>
        <taxon>Chelicerata</taxon>
        <taxon>Arachnida</taxon>
        <taxon>Araneae</taxon>
        <taxon>Araneomorphae</taxon>
        <taxon>Entelegynae</taxon>
        <taxon>Araneoidea</taxon>
        <taxon>Araneidae</taxon>
        <taxon>Araneus</taxon>
    </lineage>
</organism>
<evidence type="ECO:0000313" key="1">
    <source>
        <dbReference type="EMBL" id="GBM95561.1"/>
    </source>
</evidence>
<dbReference type="EMBL" id="BGPR01004069">
    <property type="protein sequence ID" value="GBM95561.1"/>
    <property type="molecule type" value="Genomic_DNA"/>
</dbReference>
<evidence type="ECO:0000313" key="2">
    <source>
        <dbReference type="Proteomes" id="UP000499080"/>
    </source>
</evidence>
<gene>
    <name evidence="1" type="ORF">AVEN_182446_1</name>
</gene>
<name>A0A4Y2JZ88_ARAVE</name>
<keyword evidence="2" id="KW-1185">Reference proteome</keyword>
<protein>
    <submittedName>
        <fullName evidence="1">Uncharacterized protein</fullName>
    </submittedName>
</protein>
<dbReference type="Proteomes" id="UP000499080">
    <property type="component" value="Unassembled WGS sequence"/>
</dbReference>
<accession>A0A4Y2JZ88</accession>